<name>A0A562Q4R1_9BURK</name>
<dbReference type="Pfam" id="PF13472">
    <property type="entry name" value="Lipase_GDSL_2"/>
    <property type="match status" value="1"/>
</dbReference>
<comment type="caution">
    <text evidence="3">The sequence shown here is derived from an EMBL/GenBank/DDBJ whole genome shotgun (WGS) entry which is preliminary data.</text>
</comment>
<dbReference type="CDD" id="cd01830">
    <property type="entry name" value="XynE_like"/>
    <property type="match status" value="1"/>
</dbReference>
<feature type="chain" id="PRO_5022228487" evidence="1">
    <location>
        <begin position="33"/>
        <end position="427"/>
    </location>
</feature>
<reference evidence="3 4" key="1">
    <citation type="journal article" date="2015" name="Stand. Genomic Sci.">
        <title>Genomic Encyclopedia of Bacterial and Archaeal Type Strains, Phase III: the genomes of soil and plant-associated and newly described type strains.</title>
        <authorList>
            <person name="Whitman W.B."/>
            <person name="Woyke T."/>
            <person name="Klenk H.P."/>
            <person name="Zhou Y."/>
            <person name="Lilburn T.G."/>
            <person name="Beck B.J."/>
            <person name="De Vos P."/>
            <person name="Vandamme P."/>
            <person name="Eisen J.A."/>
            <person name="Garrity G."/>
            <person name="Hugenholtz P."/>
            <person name="Kyrpides N.C."/>
        </authorList>
    </citation>
    <scope>NUCLEOTIDE SEQUENCE [LARGE SCALE GENOMIC DNA]</scope>
    <source>
        <strain evidence="3 4">CGMCC 1.10685</strain>
    </source>
</reference>
<gene>
    <name evidence="3" type="ORF">IP92_00719</name>
</gene>
<dbReference type="AlphaFoldDB" id="A0A562Q4R1"/>
<dbReference type="InterPro" id="IPR013830">
    <property type="entry name" value="SGNH_hydro"/>
</dbReference>
<accession>A0A562Q4R1</accession>
<evidence type="ECO:0000259" key="2">
    <source>
        <dbReference type="Pfam" id="PF13472"/>
    </source>
</evidence>
<protein>
    <submittedName>
        <fullName evidence="3">Lysophospholipase L1-like esterase</fullName>
    </submittedName>
</protein>
<evidence type="ECO:0000313" key="4">
    <source>
        <dbReference type="Proteomes" id="UP000315112"/>
    </source>
</evidence>
<dbReference type="InterPro" id="IPR053140">
    <property type="entry name" value="GDSL_Rv0518-like"/>
</dbReference>
<keyword evidence="1" id="KW-0732">Signal</keyword>
<dbReference type="InterPro" id="IPR036514">
    <property type="entry name" value="SGNH_hydro_sf"/>
</dbReference>
<dbReference type="Proteomes" id="UP000315112">
    <property type="component" value="Unassembled WGS sequence"/>
</dbReference>
<sequence length="427" mass="44935">MHNKYTPLRAGGAAMLAALALATISTATTAAAADRPGNWHWVASWGTAQMQPEPQNELALEHWQDATLRQIVHVALGGEKLRVRISNVFGTTPLVIDAAGIGLARAPGDPAIDPQSARPLTFGGKGTVMIPAGAEYYSDVVTLPHKAGADLAISLYFNGAPGKQTGHPGSRTTSFVAKGQRTLDATLADPVKTPRWYLLADVEVQAPRDTGAVVAVGDSITDGYGTTTDGNDRWPDALAARIAAGGKPMGVVNVGIGGGRMLRDGLGPNLASRFDRDVIGRAGVTHAVVMIGVNDFGIQHRNGEDIPAARAKLVEDLQVAHRQLVERAHAHGICVIGGTVTPYAGSDYYRPAPANEADRQQLNQWIRTSGVFDAVADFDAALRDPAQPDRLKKEYDNDGLHPSVAGLKAMADAVPLAALRNRCGGAK</sequence>
<dbReference type="Gene3D" id="3.40.50.1110">
    <property type="entry name" value="SGNH hydrolase"/>
    <property type="match status" value="1"/>
</dbReference>
<dbReference type="EMBL" id="VLKW01000001">
    <property type="protein sequence ID" value="TWI51731.1"/>
    <property type="molecule type" value="Genomic_DNA"/>
</dbReference>
<dbReference type="SUPFAM" id="SSF52266">
    <property type="entry name" value="SGNH hydrolase"/>
    <property type="match status" value="1"/>
</dbReference>
<organism evidence="3 4">
    <name type="scientific">Pseudoduganella flava</name>
    <dbReference type="NCBI Taxonomy" id="871742"/>
    <lineage>
        <taxon>Bacteria</taxon>
        <taxon>Pseudomonadati</taxon>
        <taxon>Pseudomonadota</taxon>
        <taxon>Betaproteobacteria</taxon>
        <taxon>Burkholderiales</taxon>
        <taxon>Oxalobacteraceae</taxon>
        <taxon>Telluria group</taxon>
        <taxon>Pseudoduganella</taxon>
    </lineage>
</organism>
<feature type="signal peptide" evidence="1">
    <location>
        <begin position="1"/>
        <end position="32"/>
    </location>
</feature>
<proteinExistence type="predicted"/>
<dbReference type="PANTHER" id="PTHR43784:SF2">
    <property type="entry name" value="GDSL-LIKE LIPASE_ACYLHYDROLASE, PUTATIVE (AFU_ORTHOLOGUE AFUA_2G00820)-RELATED"/>
    <property type="match status" value="1"/>
</dbReference>
<evidence type="ECO:0000313" key="3">
    <source>
        <dbReference type="EMBL" id="TWI51731.1"/>
    </source>
</evidence>
<dbReference type="GO" id="GO:0016788">
    <property type="term" value="F:hydrolase activity, acting on ester bonds"/>
    <property type="evidence" value="ECO:0007669"/>
    <property type="project" value="UniProtKB-ARBA"/>
</dbReference>
<evidence type="ECO:0000256" key="1">
    <source>
        <dbReference type="SAM" id="SignalP"/>
    </source>
</evidence>
<dbReference type="RefSeq" id="WP_229418599.1">
    <property type="nucleotide sequence ID" value="NZ_CP046904.1"/>
</dbReference>
<feature type="domain" description="SGNH hydrolase-type esterase" evidence="2">
    <location>
        <begin position="215"/>
        <end position="406"/>
    </location>
</feature>
<dbReference type="PANTHER" id="PTHR43784">
    <property type="entry name" value="GDSL-LIKE LIPASE/ACYLHYDROLASE, PUTATIVE (AFU_ORTHOLOGUE AFUA_2G00820)-RELATED"/>
    <property type="match status" value="1"/>
</dbReference>